<keyword evidence="4" id="KW-1185">Reference proteome</keyword>
<dbReference type="Pfam" id="PF00781">
    <property type="entry name" value="DAGK_cat"/>
    <property type="match status" value="1"/>
</dbReference>
<feature type="domain" description="DAGKc" evidence="2">
    <location>
        <begin position="118"/>
        <end position="247"/>
    </location>
</feature>
<dbReference type="Gene3D" id="2.60.200.40">
    <property type="match status" value="1"/>
</dbReference>
<dbReference type="SMART" id="SM00046">
    <property type="entry name" value="DAGKc"/>
    <property type="match status" value="1"/>
</dbReference>
<gene>
    <name evidence="3" type="ORF">GCM10010365_17340</name>
</gene>
<reference evidence="3" key="2">
    <citation type="submission" date="2020-09" db="EMBL/GenBank/DDBJ databases">
        <authorList>
            <person name="Sun Q."/>
            <person name="Ohkuma M."/>
        </authorList>
    </citation>
    <scope>NUCLEOTIDE SEQUENCE</scope>
    <source>
        <strain evidence="3">JCM 4815</strain>
    </source>
</reference>
<comment type="caution">
    <text evidence="3">The sequence shown here is derived from an EMBL/GenBank/DDBJ whole genome shotgun (WGS) entry which is preliminary data.</text>
</comment>
<dbReference type="EMBL" id="BMVW01000002">
    <property type="protein sequence ID" value="GGY99181.1"/>
    <property type="molecule type" value="Genomic_DNA"/>
</dbReference>
<protein>
    <recommendedName>
        <fullName evidence="2">DAGKc domain-containing protein</fullName>
    </recommendedName>
</protein>
<dbReference type="InterPro" id="IPR001206">
    <property type="entry name" value="Diacylglycerol_kinase_cat_dom"/>
</dbReference>
<keyword evidence="1" id="KW-1133">Transmembrane helix</keyword>
<dbReference type="InterPro" id="IPR017438">
    <property type="entry name" value="ATP-NAD_kinase_N"/>
</dbReference>
<evidence type="ECO:0000259" key="2">
    <source>
        <dbReference type="PROSITE" id="PS50146"/>
    </source>
</evidence>
<evidence type="ECO:0000313" key="3">
    <source>
        <dbReference type="EMBL" id="GGY99181.1"/>
    </source>
</evidence>
<reference evidence="3" key="1">
    <citation type="journal article" date="2014" name="Int. J. Syst. Evol. Microbiol.">
        <title>Complete genome sequence of Corynebacterium casei LMG S-19264T (=DSM 44701T), isolated from a smear-ripened cheese.</title>
        <authorList>
            <consortium name="US DOE Joint Genome Institute (JGI-PGF)"/>
            <person name="Walter F."/>
            <person name="Albersmeier A."/>
            <person name="Kalinowski J."/>
            <person name="Ruckert C."/>
        </authorList>
    </citation>
    <scope>NUCLEOTIDE SEQUENCE</scope>
    <source>
        <strain evidence="3">JCM 4815</strain>
    </source>
</reference>
<evidence type="ECO:0000313" key="4">
    <source>
        <dbReference type="Proteomes" id="UP000622166"/>
    </source>
</evidence>
<keyword evidence="1" id="KW-0472">Membrane</keyword>
<feature type="transmembrane region" description="Helical" evidence="1">
    <location>
        <begin position="83"/>
        <end position="103"/>
    </location>
</feature>
<evidence type="ECO:0000256" key="1">
    <source>
        <dbReference type="SAM" id="Phobius"/>
    </source>
</evidence>
<accession>A0A918PCH2</accession>
<dbReference type="Gene3D" id="3.40.50.10330">
    <property type="entry name" value="Probable inorganic polyphosphate/atp-NAD kinase, domain 1"/>
    <property type="match status" value="1"/>
</dbReference>
<organism evidence="3 4">
    <name type="scientific">Streptomyces poonensis</name>
    <dbReference type="NCBI Taxonomy" id="68255"/>
    <lineage>
        <taxon>Bacteria</taxon>
        <taxon>Bacillati</taxon>
        <taxon>Actinomycetota</taxon>
        <taxon>Actinomycetes</taxon>
        <taxon>Kitasatosporales</taxon>
        <taxon>Streptomycetaceae</taxon>
        <taxon>Streptomyces</taxon>
    </lineage>
</organism>
<dbReference type="InterPro" id="IPR016064">
    <property type="entry name" value="NAD/diacylglycerol_kinase_sf"/>
</dbReference>
<name>A0A918PCH2_9ACTN</name>
<feature type="transmembrane region" description="Helical" evidence="1">
    <location>
        <begin position="7"/>
        <end position="27"/>
    </location>
</feature>
<dbReference type="PROSITE" id="PS50146">
    <property type="entry name" value="DAGK"/>
    <property type="match status" value="1"/>
</dbReference>
<dbReference type="SUPFAM" id="SSF111331">
    <property type="entry name" value="NAD kinase/diacylglycerol kinase-like"/>
    <property type="match status" value="1"/>
</dbReference>
<keyword evidence="1" id="KW-0812">Transmembrane</keyword>
<dbReference type="Proteomes" id="UP000622166">
    <property type="component" value="Unassembled WGS sequence"/>
</dbReference>
<sequence>MREQQPARVALGAAAAAVLVLLVGAALRSPALAAVGLVGLALTAAGVWWGLTRRGARRLLARALAVSAPVWVLWEYSSARLGWAVAVSALLWLVAAGTARTALLRHDAPVPPREHPAPEIHHPFLIMNLRSGGGKVRRFSLRERAEALGAEVLQLEWRGETDVAELARKAASEGADLLGVAGGDGMQAPVADVAAALHLPFLVIPAGTRNHFARSLGLDCDDPVRALDALYDGVEVHVDMGRVGDRPFVSDVAFGAYGGAASGSWYRNGHARGFRRRDGHVRTALEALPGLLAGHEGVPLTARAGAVTCCAPQALLVSNNPYGTGDIAGLGTRPRLDGGALGCVGVEVTGAAHAAGLLRGWRSTGLTRTAAMDVRIDADVRWLRADVDGEASRLRVPVHCEVRPRALRVIVPRRRPGPRGARPPLDWRLLGRLALTPARSPDELAALKPTRSGAP</sequence>
<feature type="transmembrane region" description="Helical" evidence="1">
    <location>
        <begin position="33"/>
        <end position="52"/>
    </location>
</feature>
<proteinExistence type="predicted"/>
<dbReference type="AlphaFoldDB" id="A0A918PCH2"/>
<dbReference type="GO" id="GO:0016301">
    <property type="term" value="F:kinase activity"/>
    <property type="evidence" value="ECO:0007669"/>
    <property type="project" value="InterPro"/>
</dbReference>